<dbReference type="HOGENOM" id="CLU_2464316_0_0_9"/>
<dbReference type="STRING" id="160454.RV10_GL000027"/>
<feature type="transmembrane region" description="Helical" evidence="1">
    <location>
        <begin position="6"/>
        <end position="27"/>
    </location>
</feature>
<dbReference type="EMBL" id="AJAQ01000046">
    <property type="protein sequence ID" value="EOH87959.1"/>
    <property type="molecule type" value="Genomic_DNA"/>
</dbReference>
<evidence type="ECO:0000313" key="3">
    <source>
        <dbReference type="Proteomes" id="UP000013782"/>
    </source>
</evidence>
<dbReference type="AlphaFoldDB" id="R2SIF4"/>
<sequence>MAGFDFFVVALCGLCGVITEYSGLLFYREREFAYLMLGLCSGLVSVSIYSYYFAGKEILVCTYLYLAFWIVSGLILIWKAKYSRVKNT</sequence>
<name>R2SIF4_9ENTE</name>
<dbReference type="PATRIC" id="fig|1158607.3.peg.4799"/>
<dbReference type="RefSeq" id="WP_010759749.1">
    <property type="nucleotide sequence ID" value="NZ_ASWD01000003.1"/>
</dbReference>
<protein>
    <submittedName>
        <fullName evidence="2">Uncharacterized protein</fullName>
    </submittedName>
</protein>
<dbReference type="Proteomes" id="UP000013782">
    <property type="component" value="Unassembled WGS sequence"/>
</dbReference>
<reference evidence="2 3" key="1">
    <citation type="submission" date="2013-02" db="EMBL/GenBank/DDBJ databases">
        <title>The Genome Sequence of Enterococcus pallens BAA-351.</title>
        <authorList>
            <consortium name="The Broad Institute Genome Sequencing Platform"/>
            <consortium name="The Broad Institute Genome Sequencing Center for Infectious Disease"/>
            <person name="Earl A.M."/>
            <person name="Gilmore M.S."/>
            <person name="Lebreton F."/>
            <person name="Walker B."/>
            <person name="Young S.K."/>
            <person name="Zeng Q."/>
            <person name="Gargeya S."/>
            <person name="Fitzgerald M."/>
            <person name="Haas B."/>
            <person name="Abouelleil A."/>
            <person name="Alvarado L."/>
            <person name="Arachchi H.M."/>
            <person name="Berlin A.M."/>
            <person name="Chapman S.B."/>
            <person name="Dewar J."/>
            <person name="Goldberg J."/>
            <person name="Griggs A."/>
            <person name="Gujja S."/>
            <person name="Hansen M."/>
            <person name="Howarth C."/>
            <person name="Imamovic A."/>
            <person name="Larimer J."/>
            <person name="McCowan C."/>
            <person name="Murphy C."/>
            <person name="Neiman D."/>
            <person name="Pearson M."/>
            <person name="Priest M."/>
            <person name="Roberts A."/>
            <person name="Saif S."/>
            <person name="Shea T."/>
            <person name="Sisk P."/>
            <person name="Sykes S."/>
            <person name="Wortman J."/>
            <person name="Nusbaum C."/>
            <person name="Birren B."/>
        </authorList>
    </citation>
    <scope>NUCLEOTIDE SEQUENCE [LARGE SCALE GENOMIC DNA]</scope>
    <source>
        <strain evidence="2 3">ATCC BAA-351</strain>
    </source>
</reference>
<feature type="transmembrane region" description="Helical" evidence="1">
    <location>
        <begin position="58"/>
        <end position="78"/>
    </location>
</feature>
<gene>
    <name evidence="2" type="ORF">UAU_04814</name>
</gene>
<organism evidence="2 3">
    <name type="scientific">Enterococcus pallens ATCC BAA-351</name>
    <dbReference type="NCBI Taxonomy" id="1158607"/>
    <lineage>
        <taxon>Bacteria</taxon>
        <taxon>Bacillati</taxon>
        <taxon>Bacillota</taxon>
        <taxon>Bacilli</taxon>
        <taxon>Lactobacillales</taxon>
        <taxon>Enterococcaceae</taxon>
        <taxon>Enterococcus</taxon>
    </lineage>
</organism>
<evidence type="ECO:0000313" key="2">
    <source>
        <dbReference type="EMBL" id="EOH87959.1"/>
    </source>
</evidence>
<evidence type="ECO:0000256" key="1">
    <source>
        <dbReference type="SAM" id="Phobius"/>
    </source>
</evidence>
<accession>R2SIF4</accession>
<feature type="transmembrane region" description="Helical" evidence="1">
    <location>
        <begin position="34"/>
        <end position="52"/>
    </location>
</feature>
<comment type="caution">
    <text evidence="2">The sequence shown here is derived from an EMBL/GenBank/DDBJ whole genome shotgun (WGS) entry which is preliminary data.</text>
</comment>
<proteinExistence type="predicted"/>
<keyword evidence="1" id="KW-0812">Transmembrane</keyword>
<keyword evidence="3" id="KW-1185">Reference proteome</keyword>
<keyword evidence="1" id="KW-0472">Membrane</keyword>
<keyword evidence="1" id="KW-1133">Transmembrane helix</keyword>